<protein>
    <recommendedName>
        <fullName evidence="1">PiggyBac transposable element-derived protein domain-containing protein</fullName>
    </recommendedName>
</protein>
<evidence type="ECO:0000313" key="3">
    <source>
        <dbReference type="Proteomes" id="UP001516023"/>
    </source>
</evidence>
<feature type="domain" description="PiggyBac transposable element-derived protein" evidence="1">
    <location>
        <begin position="166"/>
        <end position="281"/>
    </location>
</feature>
<sequence length="514" mass="59285">MTVSGEALSQDRLNDLVAFKKDSARRQGECVTKNAIYFLTPSIPNKEAWAVMGFTRVIQECPEEKYSCMNLRSLQLLSSKKLRSSSQTKFYFVLVIWMKTSREFESSGSRDSLGDGMTYFEIFQKYIPLTYFEDVCVKRTSANLEDAGEAPTNLEFNEQTNPCPLKLSNYMSCRRMELIDHHISFTDRQAPSYTDRFWEVRQLMDEWRRNMKEIFYPSWALCLDESMSIWMNRYTCPGWVFCPRKPHPFGNEYHTICCAESGILFDFETSEGNDHPREMPAAEFADKALLELQKVGVFAGALIKKRRFWPALVPGNVIDRHFDEKEVGTVAAVGGSLDGVKYHIWAMKDAGYVTKIMGTASGLIYWDDRLHTRQVDGNGVNMFLGQKHFVWDGAEKQTLLDFRRNLAWDLIMNPQRVVSPQQPRTSKRLRNNIITHEKEKCPPYTSSWNANIVMNRAYGDWKYMRTPQGESGEASHSSLRSEAGFVPKDIRLRMHYRIVIARIDSNLVKDIAQG</sequence>
<dbReference type="Pfam" id="PF13843">
    <property type="entry name" value="DDE_Tnp_1_7"/>
    <property type="match status" value="1"/>
</dbReference>
<dbReference type="PANTHER" id="PTHR46599">
    <property type="entry name" value="PIGGYBAC TRANSPOSABLE ELEMENT-DERIVED PROTEIN 4"/>
    <property type="match status" value="1"/>
</dbReference>
<dbReference type="Proteomes" id="UP001516023">
    <property type="component" value="Unassembled WGS sequence"/>
</dbReference>
<comment type="caution">
    <text evidence="2">The sequence shown here is derived from an EMBL/GenBank/DDBJ whole genome shotgun (WGS) entry which is preliminary data.</text>
</comment>
<dbReference type="AlphaFoldDB" id="A0ABD3P276"/>
<evidence type="ECO:0000313" key="2">
    <source>
        <dbReference type="EMBL" id="KAL3782157.1"/>
    </source>
</evidence>
<reference evidence="2 3" key="1">
    <citation type="journal article" date="2020" name="G3 (Bethesda)">
        <title>Improved Reference Genome for Cyclotella cryptica CCMP332, a Model for Cell Wall Morphogenesis, Salinity Adaptation, and Lipid Production in Diatoms (Bacillariophyta).</title>
        <authorList>
            <person name="Roberts W.R."/>
            <person name="Downey K.M."/>
            <person name="Ruck E.C."/>
            <person name="Traller J.C."/>
            <person name="Alverson A.J."/>
        </authorList>
    </citation>
    <scope>NUCLEOTIDE SEQUENCE [LARGE SCALE GENOMIC DNA]</scope>
    <source>
        <strain evidence="2 3">CCMP332</strain>
    </source>
</reference>
<dbReference type="InterPro" id="IPR029526">
    <property type="entry name" value="PGBD"/>
</dbReference>
<evidence type="ECO:0000259" key="1">
    <source>
        <dbReference type="Pfam" id="PF13843"/>
    </source>
</evidence>
<accession>A0ABD3P276</accession>
<organism evidence="2 3">
    <name type="scientific">Cyclotella cryptica</name>
    <dbReference type="NCBI Taxonomy" id="29204"/>
    <lineage>
        <taxon>Eukaryota</taxon>
        <taxon>Sar</taxon>
        <taxon>Stramenopiles</taxon>
        <taxon>Ochrophyta</taxon>
        <taxon>Bacillariophyta</taxon>
        <taxon>Coscinodiscophyceae</taxon>
        <taxon>Thalassiosirophycidae</taxon>
        <taxon>Stephanodiscales</taxon>
        <taxon>Stephanodiscaceae</taxon>
        <taxon>Cyclotella</taxon>
    </lineage>
</organism>
<keyword evidence="3" id="KW-1185">Reference proteome</keyword>
<dbReference type="PANTHER" id="PTHR46599:SF3">
    <property type="entry name" value="PIGGYBAC TRANSPOSABLE ELEMENT-DERIVED PROTEIN 4"/>
    <property type="match status" value="1"/>
</dbReference>
<proteinExistence type="predicted"/>
<name>A0ABD3P276_9STRA</name>
<gene>
    <name evidence="2" type="ORF">HJC23_004520</name>
</gene>
<dbReference type="EMBL" id="JABMIG020000295">
    <property type="protein sequence ID" value="KAL3782157.1"/>
    <property type="molecule type" value="Genomic_DNA"/>
</dbReference>